<dbReference type="FunFam" id="3.40.33.10:FF:000012">
    <property type="entry name" value="Secreted protein PRY1"/>
    <property type="match status" value="1"/>
</dbReference>
<evidence type="ECO:0000256" key="2">
    <source>
        <dbReference type="ARBA" id="ARBA00009923"/>
    </source>
</evidence>
<evidence type="ECO:0000313" key="9">
    <source>
        <dbReference type="Proteomes" id="UP000644660"/>
    </source>
</evidence>
<keyword evidence="3" id="KW-0964">Secreted</keyword>
<evidence type="ECO:0000256" key="5">
    <source>
        <dbReference type="ARBA" id="ARBA00023055"/>
    </source>
</evidence>
<dbReference type="PRINTS" id="PR00837">
    <property type="entry name" value="V5TPXLIKE"/>
</dbReference>
<dbReference type="GeneID" id="64857568"/>
<dbReference type="InterPro" id="IPR035940">
    <property type="entry name" value="CAP_sf"/>
</dbReference>
<organism evidence="8 9">
    <name type="scientific">Maudiozyma barnettii</name>
    <dbReference type="NCBI Taxonomy" id="61262"/>
    <lineage>
        <taxon>Eukaryota</taxon>
        <taxon>Fungi</taxon>
        <taxon>Dikarya</taxon>
        <taxon>Ascomycota</taxon>
        <taxon>Saccharomycotina</taxon>
        <taxon>Saccharomycetes</taxon>
        <taxon>Saccharomycetales</taxon>
        <taxon>Saccharomycetaceae</taxon>
        <taxon>Maudiozyma</taxon>
    </lineage>
</organism>
<dbReference type="EMBL" id="CAEFZW010000004">
    <property type="protein sequence ID" value="CAB4254569.1"/>
    <property type="molecule type" value="Genomic_DNA"/>
</dbReference>
<evidence type="ECO:0000256" key="1">
    <source>
        <dbReference type="ARBA" id="ARBA00004613"/>
    </source>
</evidence>
<dbReference type="GO" id="GO:0005576">
    <property type="term" value="C:extracellular region"/>
    <property type="evidence" value="ECO:0007669"/>
    <property type="project" value="UniProtKB-SubCell"/>
</dbReference>
<reference evidence="8 9" key="1">
    <citation type="submission" date="2020-05" db="EMBL/GenBank/DDBJ databases">
        <authorList>
            <person name="Casaregola S."/>
            <person name="Devillers H."/>
            <person name="Grondin C."/>
        </authorList>
    </citation>
    <scope>NUCLEOTIDE SEQUENCE [LARGE SCALE GENOMIC DNA]</scope>
    <source>
        <strain evidence="8 9">CLIB 1767</strain>
    </source>
</reference>
<dbReference type="SMART" id="SM00198">
    <property type="entry name" value="SCP"/>
    <property type="match status" value="1"/>
</dbReference>
<dbReference type="Pfam" id="PF00188">
    <property type="entry name" value="CAP"/>
    <property type="match status" value="1"/>
</dbReference>
<dbReference type="AlphaFoldDB" id="A0A8H2VFB9"/>
<feature type="chain" id="PRO_5034454903" description="SCP domain-containing protein" evidence="6">
    <location>
        <begin position="19"/>
        <end position="285"/>
    </location>
</feature>
<dbReference type="PANTHER" id="PTHR10334">
    <property type="entry name" value="CYSTEINE-RICH SECRETORY PROTEIN-RELATED"/>
    <property type="match status" value="1"/>
</dbReference>
<feature type="signal peptide" evidence="6">
    <location>
        <begin position="1"/>
        <end position="18"/>
    </location>
</feature>
<evidence type="ECO:0000256" key="4">
    <source>
        <dbReference type="ARBA" id="ARBA00022729"/>
    </source>
</evidence>
<keyword evidence="4 6" id="KW-0732">Signal</keyword>
<dbReference type="RefSeq" id="XP_041406413.1">
    <property type="nucleotide sequence ID" value="XM_041550479.1"/>
</dbReference>
<dbReference type="PROSITE" id="PS01009">
    <property type="entry name" value="CRISP_1"/>
    <property type="match status" value="1"/>
</dbReference>
<keyword evidence="5" id="KW-0813">Transport</keyword>
<keyword evidence="9" id="KW-1185">Reference proteome</keyword>
<feature type="domain" description="SCP" evidence="7">
    <location>
        <begin position="147"/>
        <end position="275"/>
    </location>
</feature>
<sequence length="285" mass="29262">MKFSKALLATTSAATVLAAPAAITVTEHVHEEATVTVQGYVYFSNGVAYTSVSTLGAEATTVTGAAITGLIQENDLGIVATGVDSTSSTMTITGTVTSTQAVPTTTDPTTTIAPVVATTPATVVTTTPTTAATSAAATTTGDATSSDFETSMLNEHNVKRALHVNTPDLTWSNTLAAYAQAYADNYDCSGVLTHSGGQYGENLALGYGTTGAVDGWYDEISDYDYSNPGFSEAAGHFTQVVWASSSQVGCGIKSCGDVWGDYVICSYEEAGNVIGEFSENVLSLA</sequence>
<evidence type="ECO:0000256" key="3">
    <source>
        <dbReference type="ARBA" id="ARBA00022525"/>
    </source>
</evidence>
<gene>
    <name evidence="8" type="ORF">KABA2_04S09262</name>
</gene>
<proteinExistence type="inferred from homology"/>
<protein>
    <recommendedName>
        <fullName evidence="7">SCP domain-containing protein</fullName>
    </recommendedName>
</protein>
<evidence type="ECO:0000313" key="8">
    <source>
        <dbReference type="EMBL" id="CAB4254569.1"/>
    </source>
</evidence>
<dbReference type="InterPro" id="IPR001283">
    <property type="entry name" value="CRISP-related"/>
</dbReference>
<comment type="subcellular location">
    <subcellularLocation>
        <location evidence="1">Secreted</location>
    </subcellularLocation>
</comment>
<dbReference type="InterPro" id="IPR018244">
    <property type="entry name" value="Allrgn_V5/Tpx1_CS"/>
</dbReference>
<comment type="similarity">
    <text evidence="2">Belongs to the CRISP family.</text>
</comment>
<comment type="caution">
    <text evidence="8">The sequence shown here is derived from an EMBL/GenBank/DDBJ whole genome shotgun (WGS) entry which is preliminary data.</text>
</comment>
<dbReference type="SUPFAM" id="SSF55797">
    <property type="entry name" value="PR-1-like"/>
    <property type="match status" value="1"/>
</dbReference>
<dbReference type="Gene3D" id="3.40.33.10">
    <property type="entry name" value="CAP"/>
    <property type="match status" value="1"/>
</dbReference>
<dbReference type="GO" id="GO:0015908">
    <property type="term" value="P:fatty acid transport"/>
    <property type="evidence" value="ECO:0007669"/>
    <property type="project" value="UniProtKB-ARBA"/>
</dbReference>
<accession>A0A8H2VFB9</accession>
<evidence type="ECO:0000256" key="6">
    <source>
        <dbReference type="SAM" id="SignalP"/>
    </source>
</evidence>
<dbReference type="GO" id="GO:0015918">
    <property type="term" value="P:sterol transport"/>
    <property type="evidence" value="ECO:0007669"/>
    <property type="project" value="UniProtKB-ARBA"/>
</dbReference>
<evidence type="ECO:0000259" key="7">
    <source>
        <dbReference type="SMART" id="SM00198"/>
    </source>
</evidence>
<dbReference type="Proteomes" id="UP000644660">
    <property type="component" value="Unassembled WGS sequence"/>
</dbReference>
<dbReference type="CDD" id="cd05384">
    <property type="entry name" value="CAP_PRY1-like"/>
    <property type="match status" value="1"/>
</dbReference>
<keyword evidence="5" id="KW-0445">Lipid transport</keyword>
<dbReference type="OrthoDB" id="337038at2759"/>
<name>A0A8H2VFB9_9SACH</name>
<dbReference type="InterPro" id="IPR014044">
    <property type="entry name" value="CAP_dom"/>
</dbReference>